<dbReference type="Proteomes" id="UP001055172">
    <property type="component" value="Unassembled WGS sequence"/>
</dbReference>
<accession>A0AA37LZG3</accession>
<organism evidence="2 3">
    <name type="scientific">Colletotrichum liriopes</name>
    <dbReference type="NCBI Taxonomy" id="708192"/>
    <lineage>
        <taxon>Eukaryota</taxon>
        <taxon>Fungi</taxon>
        <taxon>Dikarya</taxon>
        <taxon>Ascomycota</taxon>
        <taxon>Pezizomycotina</taxon>
        <taxon>Sordariomycetes</taxon>
        <taxon>Hypocreomycetidae</taxon>
        <taxon>Glomerellales</taxon>
        <taxon>Glomerellaceae</taxon>
        <taxon>Colletotrichum</taxon>
        <taxon>Colletotrichum spaethianum species complex</taxon>
    </lineage>
</organism>
<reference evidence="2 3" key="1">
    <citation type="submission" date="2021-07" db="EMBL/GenBank/DDBJ databases">
        <title>Genome data of Colletotrichum spaethianum.</title>
        <authorList>
            <person name="Utami Y.D."/>
            <person name="Hiruma K."/>
        </authorList>
    </citation>
    <scope>NUCLEOTIDE SEQUENCE [LARGE SCALE GENOMIC DNA]</scope>
    <source>
        <strain evidence="2 3">MAFF 242679</strain>
    </source>
</reference>
<gene>
    <name evidence="2" type="ORF">ColLi_12251</name>
</gene>
<feature type="region of interest" description="Disordered" evidence="1">
    <location>
        <begin position="1"/>
        <end position="24"/>
    </location>
</feature>
<keyword evidence="3" id="KW-1185">Reference proteome</keyword>
<evidence type="ECO:0000256" key="1">
    <source>
        <dbReference type="SAM" id="MobiDB-lite"/>
    </source>
</evidence>
<sequence length="104" mass="11353">MHVVGDKAFLDNPQPSGQRAFSSGPLRDACAEFWQGIERPACSLCLDDEIGRRLLMRGTGVVAGWFDRDEADMMLIEGRRVVRRKDSTGAIGPSTLGGEKLSSE</sequence>
<evidence type="ECO:0000313" key="2">
    <source>
        <dbReference type="EMBL" id="GJC89413.1"/>
    </source>
</evidence>
<name>A0AA37LZG3_9PEZI</name>
<proteinExistence type="predicted"/>
<comment type="caution">
    <text evidence="2">The sequence shown here is derived from an EMBL/GenBank/DDBJ whole genome shotgun (WGS) entry which is preliminary data.</text>
</comment>
<protein>
    <submittedName>
        <fullName evidence="2">Uncharacterized protein</fullName>
    </submittedName>
</protein>
<evidence type="ECO:0000313" key="3">
    <source>
        <dbReference type="Proteomes" id="UP001055172"/>
    </source>
</evidence>
<dbReference type="AlphaFoldDB" id="A0AA37LZG3"/>
<dbReference type="EMBL" id="BPPX01000041">
    <property type="protein sequence ID" value="GJC89413.1"/>
    <property type="molecule type" value="Genomic_DNA"/>
</dbReference>